<evidence type="ECO:0000313" key="3">
    <source>
        <dbReference type="EMBL" id="GAT71020.1"/>
    </source>
</evidence>
<dbReference type="InterPro" id="IPR006015">
    <property type="entry name" value="Universal_stress_UspA"/>
</dbReference>
<organism evidence="3 4">
    <name type="scientific">Planomonospora sphaerica</name>
    <dbReference type="NCBI Taxonomy" id="161355"/>
    <lineage>
        <taxon>Bacteria</taxon>
        <taxon>Bacillati</taxon>
        <taxon>Actinomycetota</taxon>
        <taxon>Actinomycetes</taxon>
        <taxon>Streptosporangiales</taxon>
        <taxon>Streptosporangiaceae</taxon>
        <taxon>Planomonospora</taxon>
    </lineage>
</organism>
<dbReference type="InterPro" id="IPR006016">
    <property type="entry name" value="UspA"/>
</dbReference>
<evidence type="ECO:0000313" key="4">
    <source>
        <dbReference type="Proteomes" id="UP000077701"/>
    </source>
</evidence>
<dbReference type="AlphaFoldDB" id="A0A171DPP0"/>
<dbReference type="EMBL" id="BDCX01000021">
    <property type="protein sequence ID" value="GAT71020.1"/>
    <property type="molecule type" value="Genomic_DNA"/>
</dbReference>
<dbReference type="PANTHER" id="PTHR46268">
    <property type="entry name" value="STRESS RESPONSE PROTEIN NHAX"/>
    <property type="match status" value="1"/>
</dbReference>
<comment type="caution">
    <text evidence="3">The sequence shown here is derived from an EMBL/GenBank/DDBJ whole genome shotgun (WGS) entry which is preliminary data.</text>
</comment>
<dbReference type="CDD" id="cd00293">
    <property type="entry name" value="USP-like"/>
    <property type="match status" value="1"/>
</dbReference>
<protein>
    <submittedName>
        <fullName evidence="3">Universal stress protein</fullName>
    </submittedName>
</protein>
<feature type="domain" description="UspA" evidence="2">
    <location>
        <begin position="99"/>
        <end position="169"/>
    </location>
</feature>
<name>A0A171DPP0_9ACTN</name>
<accession>A0A171DPP0</accession>
<dbReference type="SUPFAM" id="SSF52402">
    <property type="entry name" value="Adenine nucleotide alpha hydrolases-like"/>
    <property type="match status" value="1"/>
</dbReference>
<dbReference type="Gene3D" id="3.40.50.12370">
    <property type="match status" value="1"/>
</dbReference>
<sequence length="186" mass="19172">MVLVGSRGLSGGAAVLGSVSDMIVHYSPKPVLVAVYPLLIAEHAALAGGPVLIGWDGSAGARDALTEAERLFPARDLLLASVNDEKAAERPAGFTEAGDGRRAVPMPVDSRYGTSAGAVADTLADLARERHAALVVVGSRGRSALREVLLGSVAMQTLHRAHRPVLVVPPAGRRSGHAGVERPSPN</sequence>
<dbReference type="Proteomes" id="UP000077701">
    <property type="component" value="Unassembled WGS sequence"/>
</dbReference>
<gene>
    <name evidence="3" type="ORF">PS9374_06711</name>
</gene>
<dbReference type="PRINTS" id="PR01438">
    <property type="entry name" value="UNVRSLSTRESS"/>
</dbReference>
<dbReference type="OrthoDB" id="3473874at2"/>
<evidence type="ECO:0000259" key="2">
    <source>
        <dbReference type="Pfam" id="PF00582"/>
    </source>
</evidence>
<evidence type="ECO:0000256" key="1">
    <source>
        <dbReference type="ARBA" id="ARBA00008791"/>
    </source>
</evidence>
<dbReference type="PANTHER" id="PTHR46268:SF6">
    <property type="entry name" value="UNIVERSAL STRESS PROTEIN UP12"/>
    <property type="match status" value="1"/>
</dbReference>
<dbReference type="Pfam" id="PF00582">
    <property type="entry name" value="Usp"/>
    <property type="match status" value="2"/>
</dbReference>
<reference evidence="4" key="2">
    <citation type="submission" date="2016-04" db="EMBL/GenBank/DDBJ databases">
        <title>Planomonospora sphaerica JCM9374 whole genome shotgun sequence.</title>
        <authorList>
            <person name="Suzuki T."/>
            <person name="Dohra H."/>
            <person name="Kodani S."/>
        </authorList>
    </citation>
    <scope>NUCLEOTIDE SEQUENCE [LARGE SCALE GENOMIC DNA]</scope>
    <source>
        <strain evidence="4">JCM 9374</strain>
    </source>
</reference>
<proteinExistence type="inferred from homology"/>
<dbReference type="Gene3D" id="3.40.50.620">
    <property type="entry name" value="HUPs"/>
    <property type="match status" value="1"/>
</dbReference>
<comment type="similarity">
    <text evidence="1">Belongs to the universal stress protein A family.</text>
</comment>
<feature type="domain" description="UspA" evidence="2">
    <location>
        <begin position="1"/>
        <end position="33"/>
    </location>
</feature>
<dbReference type="InterPro" id="IPR014729">
    <property type="entry name" value="Rossmann-like_a/b/a_fold"/>
</dbReference>
<reference evidence="3 4" key="1">
    <citation type="journal article" date="2016" name="Genome Announc.">
        <title>Draft Genome Sequence of Planomonospora sphaerica JCM9374, a Rare Actinomycete.</title>
        <authorList>
            <person name="Dohra H."/>
            <person name="Suzuki T."/>
            <person name="Inoue Y."/>
            <person name="Kodani S."/>
        </authorList>
    </citation>
    <scope>NUCLEOTIDE SEQUENCE [LARGE SCALE GENOMIC DNA]</scope>
    <source>
        <strain evidence="3 4">JCM 9374</strain>
    </source>
</reference>
<keyword evidence="4" id="KW-1185">Reference proteome</keyword>